<dbReference type="Pfam" id="PF05746">
    <property type="entry name" value="DALR_1"/>
    <property type="match status" value="1"/>
</dbReference>
<dbReference type="SUPFAM" id="SSF109604">
    <property type="entry name" value="HD-domain/PDEase-like"/>
    <property type="match status" value="1"/>
</dbReference>
<dbReference type="EMBL" id="CP048104">
    <property type="protein sequence ID" value="QKG84932.1"/>
    <property type="molecule type" value="Genomic_DNA"/>
</dbReference>
<keyword evidence="5 10" id="KW-0547">Nucleotide-binding</keyword>
<name>A0A7D4BGC1_9BACL</name>
<evidence type="ECO:0000256" key="5">
    <source>
        <dbReference type="ARBA" id="ARBA00022741"/>
    </source>
</evidence>
<dbReference type="NCBIfam" id="TIGR00211">
    <property type="entry name" value="glyS"/>
    <property type="match status" value="1"/>
</dbReference>
<dbReference type="InterPro" id="IPR008909">
    <property type="entry name" value="DALR_anticod-bd"/>
</dbReference>
<evidence type="ECO:0000256" key="8">
    <source>
        <dbReference type="ARBA" id="ARBA00023146"/>
    </source>
</evidence>
<dbReference type="GO" id="GO:0006420">
    <property type="term" value="P:arginyl-tRNA aminoacylation"/>
    <property type="evidence" value="ECO:0007669"/>
    <property type="project" value="InterPro"/>
</dbReference>
<evidence type="ECO:0000256" key="3">
    <source>
        <dbReference type="ARBA" id="ARBA00022490"/>
    </source>
</evidence>
<proteinExistence type="inferred from homology"/>
<dbReference type="GO" id="GO:0005524">
    <property type="term" value="F:ATP binding"/>
    <property type="evidence" value="ECO:0007669"/>
    <property type="project" value="UniProtKB-UniRule"/>
</dbReference>
<dbReference type="Proteomes" id="UP000503088">
    <property type="component" value="Chromosome"/>
</dbReference>
<dbReference type="KEGG" id="kpul:GXN76_10940"/>
<comment type="subcellular location">
    <subcellularLocation>
        <location evidence="1 10">Cytoplasm</location>
    </subcellularLocation>
</comment>
<feature type="domain" description="DALR anticodon binding" evidence="11">
    <location>
        <begin position="589"/>
        <end position="682"/>
    </location>
</feature>
<evidence type="ECO:0000259" key="11">
    <source>
        <dbReference type="Pfam" id="PF05746"/>
    </source>
</evidence>
<evidence type="ECO:0000256" key="9">
    <source>
        <dbReference type="ARBA" id="ARBA00047937"/>
    </source>
</evidence>
<dbReference type="EC" id="6.1.1.14" evidence="10"/>
<evidence type="ECO:0000313" key="13">
    <source>
        <dbReference type="Proteomes" id="UP000503088"/>
    </source>
</evidence>
<dbReference type="RefSeq" id="WP_173223101.1">
    <property type="nucleotide sequence ID" value="NZ_CP048104.1"/>
</dbReference>
<comment type="similarity">
    <text evidence="2 10">Belongs to the class-II aminoacyl-tRNA synthetase family.</text>
</comment>
<dbReference type="GO" id="GO:0004820">
    <property type="term" value="F:glycine-tRNA ligase activity"/>
    <property type="evidence" value="ECO:0007669"/>
    <property type="project" value="UniProtKB-UniRule"/>
</dbReference>
<dbReference type="PROSITE" id="PS50861">
    <property type="entry name" value="AA_TRNA_LIGASE_II_GLYAB"/>
    <property type="match status" value="1"/>
</dbReference>
<dbReference type="InterPro" id="IPR015944">
    <property type="entry name" value="Gly-tRNA-synth_bsu"/>
</dbReference>
<accession>A0A7D4BGC1</accession>
<keyword evidence="8 10" id="KW-0030">Aminoacyl-tRNA synthetase</keyword>
<evidence type="ECO:0000313" key="12">
    <source>
        <dbReference type="EMBL" id="QKG84932.1"/>
    </source>
</evidence>
<keyword evidence="6 10" id="KW-0067">ATP-binding</keyword>
<evidence type="ECO:0000256" key="7">
    <source>
        <dbReference type="ARBA" id="ARBA00022917"/>
    </source>
</evidence>
<dbReference type="GO" id="GO:0005829">
    <property type="term" value="C:cytosol"/>
    <property type="evidence" value="ECO:0007669"/>
    <property type="project" value="TreeGrafter"/>
</dbReference>
<keyword evidence="7 10" id="KW-0648">Protein biosynthesis</keyword>
<evidence type="ECO:0000256" key="10">
    <source>
        <dbReference type="HAMAP-Rule" id="MF_00255"/>
    </source>
</evidence>
<dbReference type="InterPro" id="IPR006194">
    <property type="entry name" value="Gly-tRNA-synth_heterodimer"/>
</dbReference>
<comment type="subunit">
    <text evidence="10">Tetramer of two alpha and two beta subunits.</text>
</comment>
<dbReference type="GO" id="GO:0004814">
    <property type="term" value="F:arginine-tRNA ligase activity"/>
    <property type="evidence" value="ECO:0007669"/>
    <property type="project" value="InterPro"/>
</dbReference>
<dbReference type="GO" id="GO:0006426">
    <property type="term" value="P:glycyl-tRNA aminoacylation"/>
    <property type="evidence" value="ECO:0007669"/>
    <property type="project" value="UniProtKB-UniRule"/>
</dbReference>
<dbReference type="PANTHER" id="PTHR30075">
    <property type="entry name" value="GLYCYL-TRNA SYNTHETASE"/>
    <property type="match status" value="1"/>
</dbReference>
<gene>
    <name evidence="10" type="primary">glyS</name>
    <name evidence="12" type="ORF">GXN76_10940</name>
</gene>
<dbReference type="PRINTS" id="PR01045">
    <property type="entry name" value="TRNASYNTHGB"/>
</dbReference>
<dbReference type="Pfam" id="PF02092">
    <property type="entry name" value="tRNA_synt_2f"/>
    <property type="match status" value="1"/>
</dbReference>
<comment type="catalytic activity">
    <reaction evidence="9 10">
        <text>tRNA(Gly) + glycine + ATP = glycyl-tRNA(Gly) + AMP + diphosphate</text>
        <dbReference type="Rhea" id="RHEA:16013"/>
        <dbReference type="Rhea" id="RHEA-COMP:9664"/>
        <dbReference type="Rhea" id="RHEA-COMP:9683"/>
        <dbReference type="ChEBI" id="CHEBI:30616"/>
        <dbReference type="ChEBI" id="CHEBI:33019"/>
        <dbReference type="ChEBI" id="CHEBI:57305"/>
        <dbReference type="ChEBI" id="CHEBI:78442"/>
        <dbReference type="ChEBI" id="CHEBI:78522"/>
        <dbReference type="ChEBI" id="CHEBI:456215"/>
        <dbReference type="EC" id="6.1.1.14"/>
    </reaction>
</comment>
<protein>
    <recommendedName>
        <fullName evidence="10">Glycine--tRNA ligase beta subunit</fullName>
        <ecNumber evidence="10">6.1.1.14</ecNumber>
    </recommendedName>
    <alternativeName>
        <fullName evidence="10">Glycyl-tRNA synthetase beta subunit</fullName>
        <shortName evidence="10">GlyRS</shortName>
    </alternativeName>
</protein>
<reference evidence="12 13" key="1">
    <citation type="submission" date="2020-01" db="EMBL/GenBank/DDBJ databases">
        <authorList>
            <person name="Gulvik C.A."/>
            <person name="Batra D.G."/>
        </authorList>
    </citation>
    <scope>NUCLEOTIDE SEQUENCE [LARGE SCALE GENOMIC DNA]</scope>
    <source>
        <strain evidence="12 13">W9323</strain>
    </source>
</reference>
<dbReference type="HAMAP" id="MF_00255">
    <property type="entry name" value="Gly_tRNA_synth_beta"/>
    <property type="match status" value="1"/>
</dbReference>
<evidence type="ECO:0000256" key="1">
    <source>
        <dbReference type="ARBA" id="ARBA00004496"/>
    </source>
</evidence>
<sequence length="695" mass="78771">MPKRDLLFEIGCEEIPARYVEQGTQQLSVKLSGWLKDHRITYTEIETFGTPRRLAAVIRQVAEFQEDIEEEVKGPARRIALAEDGSWSKAAEGFARKQGVSVEDLSWKEFKGETYVFAKKHQKGLSTADLLKEKLPTMIESLHFPQTMRWGSRRNRFIRPVRWLVCLFGEEVIPVEWAGVTASNRSRGHRFLGEEVTILSPAHYADALEGEWVIPDVSKRRSMIREQLTQLEKEHGWRIPVDEGLLDEVTHLVEYPTALYGSFDEEYLELPPAVLITTMREHQRYFPVEGANGELLPYFVTVRNGDDHALDVVAKGNEKVLSARLADARFFYDEDLKTPIQDAIDKLDQVVYFEGLGTVGDQVRRIRSLVLNMAYRFGLEAGEVQKLLRAAEISKFDLTTYMVSEFPELAGIMGEEYAVKAGENPAVAQAVLEHHYPRFGGDTVPEFLIGSLISLADKVDAVASAFSIGIQPTGSQDPYGLRRRAAGAVQILMEKRWPEISLDELLTQALTRLQHDGWLKRPLDEVKGELLSFFQLRLKASLQDQGIRYDIIDAVLASDLSYPWLVVEKAKTLSKQVEEESFKHVVEGFSRAANLAEKGESGVEVDPEKFAEEAEHNLWEAVVAAKETFNKSHKEQHAEAMYNAIQVLAPVIHNFFDEVLVMVEDEDQRKNRLALLGEIHQLVTRYAAFKKIVFA</sequence>
<dbReference type="PANTHER" id="PTHR30075:SF2">
    <property type="entry name" value="GLYCINE--TRNA LIGASE, CHLOROPLASTIC_MITOCHONDRIAL 2"/>
    <property type="match status" value="1"/>
</dbReference>
<evidence type="ECO:0000256" key="4">
    <source>
        <dbReference type="ARBA" id="ARBA00022598"/>
    </source>
</evidence>
<organism evidence="12 13">
    <name type="scientific">Kroppenstedtia pulmonis</name>
    <dbReference type="NCBI Taxonomy" id="1380685"/>
    <lineage>
        <taxon>Bacteria</taxon>
        <taxon>Bacillati</taxon>
        <taxon>Bacillota</taxon>
        <taxon>Bacilli</taxon>
        <taxon>Bacillales</taxon>
        <taxon>Thermoactinomycetaceae</taxon>
        <taxon>Kroppenstedtia</taxon>
    </lineage>
</organism>
<evidence type="ECO:0000256" key="2">
    <source>
        <dbReference type="ARBA" id="ARBA00008226"/>
    </source>
</evidence>
<keyword evidence="4 10" id="KW-0436">Ligase</keyword>
<dbReference type="AlphaFoldDB" id="A0A7D4BGC1"/>
<keyword evidence="3 10" id="KW-0963">Cytoplasm</keyword>
<evidence type="ECO:0000256" key="6">
    <source>
        <dbReference type="ARBA" id="ARBA00022840"/>
    </source>
</evidence>
<keyword evidence="13" id="KW-1185">Reference proteome</keyword>